<organism evidence="6 7">
    <name type="scientific">Saccharomonospora cyanea NA-134</name>
    <dbReference type="NCBI Taxonomy" id="882082"/>
    <lineage>
        <taxon>Bacteria</taxon>
        <taxon>Bacillati</taxon>
        <taxon>Actinomycetota</taxon>
        <taxon>Actinomycetes</taxon>
        <taxon>Pseudonocardiales</taxon>
        <taxon>Pseudonocardiaceae</taxon>
        <taxon>Saccharomonospora</taxon>
    </lineage>
</organism>
<gene>
    <name evidence="6" type="ORF">SaccyDRAFT_0713</name>
</gene>
<name>H5XIN5_9PSEU</name>
<dbReference type="PANTHER" id="PTHR33392:SF6">
    <property type="entry name" value="POLYISOPRENYL-TEICHOIC ACID--PEPTIDOGLYCAN TEICHOIC ACID TRANSFERASE TAGU"/>
    <property type="match status" value="1"/>
</dbReference>
<dbReference type="Proteomes" id="UP000002791">
    <property type="component" value="Chromosome"/>
</dbReference>
<dbReference type="AlphaFoldDB" id="H5XIN5"/>
<feature type="domain" description="LytR/CpsA/Psr regulator C-terminal" evidence="5">
    <location>
        <begin position="386"/>
        <end position="470"/>
    </location>
</feature>
<feature type="compositionally biased region" description="Acidic residues" evidence="2">
    <location>
        <begin position="502"/>
        <end position="511"/>
    </location>
</feature>
<dbReference type="InterPro" id="IPR050922">
    <property type="entry name" value="LytR/CpsA/Psr_CW_biosynth"/>
</dbReference>
<feature type="domain" description="Cell envelope-related transcriptional attenuator" evidence="4">
    <location>
        <begin position="113"/>
        <end position="285"/>
    </location>
</feature>
<dbReference type="NCBIfam" id="TIGR00350">
    <property type="entry name" value="lytR_cpsA_psr"/>
    <property type="match status" value="1"/>
</dbReference>
<dbReference type="PANTHER" id="PTHR33392">
    <property type="entry name" value="POLYISOPRENYL-TEICHOIC ACID--PEPTIDOGLYCAN TEICHOIC ACID TRANSFERASE TAGU"/>
    <property type="match status" value="1"/>
</dbReference>
<proteinExistence type="inferred from homology"/>
<sequence>MTDGAREQVDAPGARRSRLGTIGLAGWRTFVSLLSVTVLSLTFYGWQVLSSAQSNLTTTDLFDDKEDGAPPLDGAVDILLVGIDSRTDAQGNPLPPEVLAKLHAGVEQGDKQTDTMILVHIPQDGTSATAISFPRDSYVEIAGGYGNSRINSAFAFAYNETANTLVAQGETDDKVVQEQAKVAGRKNLIATIENLIGRPGMIDRYAEVNLASFYEITKAVEGVQVCLKEPVKEAKSGIDLPAGVQTIEGVDALAFVRQRIGVPGGDLGRIQRQQAFLSGLARKMLSSDILLSPTRLADVIEAVQKSVVLSEDWDLLEFANQMRGLTGGNIEFRTIPIVGDARINGAAVLEVDPAQVQAFVDELIPQEPEGDPRMDAPEKVPGAEAYAVDIYNGTGDPAVGDATRSLLAGQGFGGDSYASMDPLSSTVIYHAQGEQAGGELLRQALGGNLAVVLDPQLPAGTLAVHLGTDFTLPESTNQVMADSSQVERLLTNAPARQQTDAESIETAEDEPITAGGVPCIH</sequence>
<dbReference type="OrthoDB" id="9782542at2"/>
<evidence type="ECO:0000313" key="7">
    <source>
        <dbReference type="Proteomes" id="UP000002791"/>
    </source>
</evidence>
<keyword evidence="3" id="KW-1133">Transmembrane helix</keyword>
<keyword evidence="3" id="KW-0812">Transmembrane</keyword>
<dbReference type="HOGENOM" id="CLU_016455_4_0_11"/>
<evidence type="ECO:0000313" key="6">
    <source>
        <dbReference type="EMBL" id="EHR59637.1"/>
    </source>
</evidence>
<evidence type="ECO:0000259" key="4">
    <source>
        <dbReference type="Pfam" id="PF03816"/>
    </source>
</evidence>
<dbReference type="RefSeq" id="WP_005453648.1">
    <property type="nucleotide sequence ID" value="NZ_CM001440.1"/>
</dbReference>
<accession>H5XIN5</accession>
<evidence type="ECO:0000256" key="3">
    <source>
        <dbReference type="SAM" id="Phobius"/>
    </source>
</evidence>
<dbReference type="eggNOG" id="COG1316">
    <property type="taxonomic scope" value="Bacteria"/>
</dbReference>
<dbReference type="InterPro" id="IPR004474">
    <property type="entry name" value="LytR_CpsA_psr"/>
</dbReference>
<dbReference type="Pfam" id="PF13399">
    <property type="entry name" value="LytR_C"/>
    <property type="match status" value="1"/>
</dbReference>
<feature type="transmembrane region" description="Helical" evidence="3">
    <location>
        <begin position="25"/>
        <end position="46"/>
    </location>
</feature>
<evidence type="ECO:0000256" key="1">
    <source>
        <dbReference type="ARBA" id="ARBA00006068"/>
    </source>
</evidence>
<reference evidence="6 7" key="1">
    <citation type="submission" date="2011-11" db="EMBL/GenBank/DDBJ databases">
        <title>The Noncontiguous Finished sequence of Saccharomonospora cyanea NA-134.</title>
        <authorList>
            <consortium name="US DOE Joint Genome Institute"/>
            <person name="Lucas S."/>
            <person name="Han J."/>
            <person name="Lapidus A."/>
            <person name="Cheng J.-F."/>
            <person name="Goodwin L."/>
            <person name="Pitluck S."/>
            <person name="Peters L."/>
            <person name="Ovchinnikova G."/>
            <person name="Lu M."/>
            <person name="Detter J.C."/>
            <person name="Han C."/>
            <person name="Tapia R."/>
            <person name="Land M."/>
            <person name="Hauser L."/>
            <person name="Kyrpides N."/>
            <person name="Ivanova N."/>
            <person name="Pagani I."/>
            <person name="Brambilla E.-M."/>
            <person name="Klenk H.-P."/>
            <person name="Woyke T."/>
        </authorList>
    </citation>
    <scope>NUCLEOTIDE SEQUENCE [LARGE SCALE GENOMIC DNA]</scope>
    <source>
        <strain evidence="6 7">NA-134</strain>
    </source>
</reference>
<keyword evidence="3" id="KW-0472">Membrane</keyword>
<dbReference type="Gene3D" id="3.40.630.190">
    <property type="entry name" value="LCP protein"/>
    <property type="match status" value="1"/>
</dbReference>
<protein>
    <submittedName>
        <fullName evidence="6">Cell envelope-related function transcriptional attenuator common domain</fullName>
    </submittedName>
</protein>
<evidence type="ECO:0000256" key="2">
    <source>
        <dbReference type="SAM" id="MobiDB-lite"/>
    </source>
</evidence>
<dbReference type="Pfam" id="PF03816">
    <property type="entry name" value="LytR_cpsA_psr"/>
    <property type="match status" value="1"/>
</dbReference>
<feature type="region of interest" description="Disordered" evidence="2">
    <location>
        <begin position="493"/>
        <end position="521"/>
    </location>
</feature>
<dbReference type="STRING" id="882082.SaccyDRAFT_0713"/>
<comment type="similarity">
    <text evidence="1">Belongs to the LytR/CpsA/Psr (LCP) family.</text>
</comment>
<dbReference type="EMBL" id="CM001440">
    <property type="protein sequence ID" value="EHR59637.1"/>
    <property type="molecule type" value="Genomic_DNA"/>
</dbReference>
<evidence type="ECO:0000259" key="5">
    <source>
        <dbReference type="Pfam" id="PF13399"/>
    </source>
</evidence>
<keyword evidence="7" id="KW-1185">Reference proteome</keyword>
<dbReference type="InterPro" id="IPR027381">
    <property type="entry name" value="LytR/CpsA/Psr_C"/>
</dbReference>